<organism evidence="2 3">
    <name type="scientific">Vigna mungo</name>
    <name type="common">Black gram</name>
    <name type="synonym">Phaseolus mungo</name>
    <dbReference type="NCBI Taxonomy" id="3915"/>
    <lineage>
        <taxon>Eukaryota</taxon>
        <taxon>Viridiplantae</taxon>
        <taxon>Streptophyta</taxon>
        <taxon>Embryophyta</taxon>
        <taxon>Tracheophyta</taxon>
        <taxon>Spermatophyta</taxon>
        <taxon>Magnoliopsida</taxon>
        <taxon>eudicotyledons</taxon>
        <taxon>Gunneridae</taxon>
        <taxon>Pentapetalae</taxon>
        <taxon>rosids</taxon>
        <taxon>fabids</taxon>
        <taxon>Fabales</taxon>
        <taxon>Fabaceae</taxon>
        <taxon>Papilionoideae</taxon>
        <taxon>50 kb inversion clade</taxon>
        <taxon>NPAAA clade</taxon>
        <taxon>indigoferoid/millettioid clade</taxon>
        <taxon>Phaseoleae</taxon>
        <taxon>Vigna</taxon>
    </lineage>
</organism>
<accession>A0AAQ3RFA9</accession>
<gene>
    <name evidence="2" type="ORF">V8G54_036126</name>
</gene>
<evidence type="ECO:0000256" key="1">
    <source>
        <dbReference type="SAM" id="MobiDB-lite"/>
    </source>
</evidence>
<feature type="region of interest" description="Disordered" evidence="1">
    <location>
        <begin position="105"/>
        <end position="160"/>
    </location>
</feature>
<reference evidence="2 3" key="1">
    <citation type="journal article" date="2023" name="Life. Sci Alliance">
        <title>Evolutionary insights into 3D genome organization and epigenetic landscape of Vigna mungo.</title>
        <authorList>
            <person name="Junaid A."/>
            <person name="Singh B."/>
            <person name="Bhatia S."/>
        </authorList>
    </citation>
    <scope>NUCLEOTIDE SEQUENCE [LARGE SCALE GENOMIC DNA]</scope>
    <source>
        <strain evidence="2">Urdbean</strain>
    </source>
</reference>
<evidence type="ECO:0008006" key="4">
    <source>
        <dbReference type="Google" id="ProtNLM"/>
    </source>
</evidence>
<feature type="compositionally biased region" description="Basic and acidic residues" evidence="1">
    <location>
        <begin position="105"/>
        <end position="116"/>
    </location>
</feature>
<evidence type="ECO:0000313" key="3">
    <source>
        <dbReference type="Proteomes" id="UP001374535"/>
    </source>
</evidence>
<dbReference type="EMBL" id="CP144690">
    <property type="protein sequence ID" value="WVY90612.1"/>
    <property type="molecule type" value="Genomic_DNA"/>
</dbReference>
<proteinExistence type="predicted"/>
<dbReference type="Proteomes" id="UP001374535">
    <property type="component" value="Chromosome 11"/>
</dbReference>
<feature type="compositionally biased region" description="Polar residues" evidence="1">
    <location>
        <begin position="126"/>
        <end position="148"/>
    </location>
</feature>
<dbReference type="PANTHER" id="PTHR33223:SF10">
    <property type="entry name" value="AMINOTRANSFERASE-LIKE PLANT MOBILE DOMAIN-CONTAINING PROTEIN"/>
    <property type="match status" value="1"/>
</dbReference>
<keyword evidence="3" id="KW-1185">Reference proteome</keyword>
<dbReference type="PANTHER" id="PTHR33223">
    <property type="entry name" value="CCHC-TYPE DOMAIN-CONTAINING PROTEIN"/>
    <property type="match status" value="1"/>
</dbReference>
<protein>
    <recommendedName>
        <fullName evidence="4">Retrotransposon gag domain-containing protein</fullName>
    </recommendedName>
</protein>
<sequence length="238" mass="27163">MTYKYESTFCRYLSLIKEYNRAKHATQALEVGIKPLGHLLIPSDHDESSIGRQEDHVRKIRLSVLPNIYRNILASTMQAQARTIQAQAQAQQEMQRKHAEEIETLRAERGRTERSAQHSVSPAERGNNQQNENDGSHNRQSSQHTNLNGRGRREPSPLQTVWPANLLPFTATIMQTPMPEKNPPALEKYDGSTDPDNHLRIFINAMTFYTDNDPVICKAFSLSLKDEALEWYNTLPPS</sequence>
<name>A0AAQ3RFA9_VIGMU</name>
<dbReference type="AlphaFoldDB" id="A0AAQ3RFA9"/>
<evidence type="ECO:0000313" key="2">
    <source>
        <dbReference type="EMBL" id="WVY90612.1"/>
    </source>
</evidence>